<keyword evidence="2" id="KW-0677">Repeat</keyword>
<evidence type="ECO:0000256" key="2">
    <source>
        <dbReference type="ARBA" id="ARBA00022737"/>
    </source>
</evidence>
<accession>A0AAV1W5F0</accession>
<dbReference type="Proteomes" id="UP001497480">
    <property type="component" value="Unassembled WGS sequence"/>
</dbReference>
<comment type="caution">
    <text evidence="3">The sequence shown here is derived from an EMBL/GenBank/DDBJ whole genome shotgun (WGS) entry which is preliminary data.</text>
</comment>
<dbReference type="InterPro" id="IPR045156">
    <property type="entry name" value="Vac8"/>
</dbReference>
<keyword evidence="4" id="KW-1185">Reference proteome</keyword>
<sequence length="127" mass="14328">MEEGASAQTKGESKEDVRQSKRWTIWMECEAGTKSGRSFFIEDGALQWIVQNTNNEAAPIKLHMELALCHLAQHEVNAKDMISGGALWELVQISRDCSREDIQRLAPRTLSSISTFTYELGRLLIDC</sequence>
<proteinExistence type="inferred from homology"/>
<name>A0AAV1W5F0_LUPLU</name>
<organism evidence="3 4">
    <name type="scientific">Lupinus luteus</name>
    <name type="common">European yellow lupine</name>
    <dbReference type="NCBI Taxonomy" id="3873"/>
    <lineage>
        <taxon>Eukaryota</taxon>
        <taxon>Viridiplantae</taxon>
        <taxon>Streptophyta</taxon>
        <taxon>Embryophyta</taxon>
        <taxon>Tracheophyta</taxon>
        <taxon>Spermatophyta</taxon>
        <taxon>Magnoliopsida</taxon>
        <taxon>eudicotyledons</taxon>
        <taxon>Gunneridae</taxon>
        <taxon>Pentapetalae</taxon>
        <taxon>rosids</taxon>
        <taxon>fabids</taxon>
        <taxon>Fabales</taxon>
        <taxon>Fabaceae</taxon>
        <taxon>Papilionoideae</taxon>
        <taxon>50 kb inversion clade</taxon>
        <taxon>genistoids sensu lato</taxon>
        <taxon>core genistoids</taxon>
        <taxon>Genisteae</taxon>
        <taxon>Lupinus</taxon>
    </lineage>
</organism>
<gene>
    <name evidence="3" type="ORF">LLUT_LOCUS5714</name>
</gene>
<comment type="similarity">
    <text evidence="1">Belongs to the beta-catenin family.</text>
</comment>
<protein>
    <submittedName>
        <fullName evidence="3">Uncharacterized protein</fullName>
    </submittedName>
</protein>
<evidence type="ECO:0000256" key="1">
    <source>
        <dbReference type="ARBA" id="ARBA00005462"/>
    </source>
</evidence>
<dbReference type="PANTHER" id="PTHR47249:SF1">
    <property type="entry name" value="VACUOLAR PROTEIN 8"/>
    <property type="match status" value="1"/>
</dbReference>
<dbReference type="SUPFAM" id="SSF48371">
    <property type="entry name" value="ARM repeat"/>
    <property type="match status" value="1"/>
</dbReference>
<dbReference type="AlphaFoldDB" id="A0AAV1W5F0"/>
<dbReference type="PANTHER" id="PTHR47249">
    <property type="entry name" value="VACUOLAR PROTEIN 8"/>
    <property type="match status" value="1"/>
</dbReference>
<dbReference type="InterPro" id="IPR011989">
    <property type="entry name" value="ARM-like"/>
</dbReference>
<dbReference type="GO" id="GO:0071562">
    <property type="term" value="P:nucleus-vacuole junction assembly"/>
    <property type="evidence" value="ECO:0007669"/>
    <property type="project" value="InterPro"/>
</dbReference>
<dbReference type="EMBL" id="CAXHTB010000004">
    <property type="protein sequence ID" value="CAL0304654.1"/>
    <property type="molecule type" value="Genomic_DNA"/>
</dbReference>
<reference evidence="3 4" key="1">
    <citation type="submission" date="2024-03" db="EMBL/GenBank/DDBJ databases">
        <authorList>
            <person name="Martinez-Hernandez J."/>
        </authorList>
    </citation>
    <scope>NUCLEOTIDE SEQUENCE [LARGE SCALE GENOMIC DNA]</scope>
</reference>
<evidence type="ECO:0000313" key="4">
    <source>
        <dbReference type="Proteomes" id="UP001497480"/>
    </source>
</evidence>
<dbReference type="InterPro" id="IPR016024">
    <property type="entry name" value="ARM-type_fold"/>
</dbReference>
<dbReference type="GO" id="GO:0043495">
    <property type="term" value="F:protein-membrane adaptor activity"/>
    <property type="evidence" value="ECO:0007669"/>
    <property type="project" value="InterPro"/>
</dbReference>
<evidence type="ECO:0000313" key="3">
    <source>
        <dbReference type="EMBL" id="CAL0304654.1"/>
    </source>
</evidence>
<dbReference type="Gene3D" id="1.25.10.10">
    <property type="entry name" value="Leucine-rich Repeat Variant"/>
    <property type="match status" value="1"/>
</dbReference>